<dbReference type="InterPro" id="IPR023827">
    <property type="entry name" value="Peptidase_S8_Asp-AS"/>
</dbReference>
<dbReference type="InterPro" id="IPR013783">
    <property type="entry name" value="Ig-like_fold"/>
</dbReference>
<evidence type="ECO:0000256" key="3">
    <source>
        <dbReference type="ARBA" id="ARBA00022801"/>
    </source>
</evidence>
<dbReference type="SUPFAM" id="SSF49299">
    <property type="entry name" value="PKD domain"/>
    <property type="match status" value="1"/>
</dbReference>
<dbReference type="InterPro" id="IPR036852">
    <property type="entry name" value="Peptidase_S8/S53_dom_sf"/>
</dbReference>
<evidence type="ECO:0000313" key="8">
    <source>
        <dbReference type="EMBL" id="MBD2857769.1"/>
    </source>
</evidence>
<dbReference type="SUPFAM" id="SSF54897">
    <property type="entry name" value="Protease propeptides/inhibitors"/>
    <property type="match status" value="1"/>
</dbReference>
<comment type="caution">
    <text evidence="8">The sequence shown here is derived from an EMBL/GenBank/DDBJ whole genome shotgun (WGS) entry which is preliminary data.</text>
</comment>
<dbReference type="InterPro" id="IPR022398">
    <property type="entry name" value="Peptidase_S8_His-AS"/>
</dbReference>
<dbReference type="CDD" id="cd04077">
    <property type="entry name" value="Peptidases_S8_PCSK9_ProteinaseK_like"/>
    <property type="match status" value="1"/>
</dbReference>
<evidence type="ECO:0000256" key="1">
    <source>
        <dbReference type="ARBA" id="ARBA00011073"/>
    </source>
</evidence>
<name>A0A927BZ85_9GAMM</name>
<dbReference type="InterPro" id="IPR023828">
    <property type="entry name" value="Peptidase_S8_Ser-AS"/>
</dbReference>
<dbReference type="PRINTS" id="PR00723">
    <property type="entry name" value="SUBTILISIN"/>
</dbReference>
<dbReference type="Gene3D" id="3.40.50.200">
    <property type="entry name" value="Peptidase S8/S53 domain"/>
    <property type="match status" value="1"/>
</dbReference>
<keyword evidence="4 5" id="KW-0720">Serine protease</keyword>
<dbReference type="GO" id="GO:0006508">
    <property type="term" value="P:proteolysis"/>
    <property type="evidence" value="ECO:0007669"/>
    <property type="project" value="UniProtKB-KW"/>
</dbReference>
<comment type="similarity">
    <text evidence="1 5 6">Belongs to the peptidase S8 family.</text>
</comment>
<dbReference type="InterPro" id="IPR000601">
    <property type="entry name" value="PKD_dom"/>
</dbReference>
<protein>
    <submittedName>
        <fullName evidence="8">S8 family serine peptidase</fullName>
    </submittedName>
</protein>
<dbReference type="PROSITE" id="PS51892">
    <property type="entry name" value="SUBTILASE"/>
    <property type="match status" value="1"/>
</dbReference>
<dbReference type="Proteomes" id="UP000610558">
    <property type="component" value="Unassembled WGS sequence"/>
</dbReference>
<dbReference type="GO" id="GO:0005615">
    <property type="term" value="C:extracellular space"/>
    <property type="evidence" value="ECO:0007669"/>
    <property type="project" value="TreeGrafter"/>
</dbReference>
<dbReference type="InterPro" id="IPR022409">
    <property type="entry name" value="PKD/Chitinase_dom"/>
</dbReference>
<dbReference type="Gene3D" id="2.60.120.380">
    <property type="match status" value="1"/>
</dbReference>
<dbReference type="InterPro" id="IPR050131">
    <property type="entry name" value="Peptidase_S8_subtilisin-like"/>
</dbReference>
<dbReference type="PROSITE" id="PS51257">
    <property type="entry name" value="PROKAR_LIPOPROTEIN"/>
    <property type="match status" value="1"/>
</dbReference>
<dbReference type="Pfam" id="PF18911">
    <property type="entry name" value="PKD_4"/>
    <property type="match status" value="1"/>
</dbReference>
<evidence type="ECO:0000256" key="4">
    <source>
        <dbReference type="ARBA" id="ARBA00022825"/>
    </source>
</evidence>
<keyword evidence="2 5" id="KW-0645">Protease</keyword>
<dbReference type="InterPro" id="IPR015500">
    <property type="entry name" value="Peptidase_S8_subtilisin-rel"/>
</dbReference>
<gene>
    <name evidence="8" type="ORF">IB286_02035</name>
</gene>
<feature type="domain" description="PKD" evidence="7">
    <location>
        <begin position="412"/>
        <end position="481"/>
    </location>
</feature>
<evidence type="ECO:0000256" key="6">
    <source>
        <dbReference type="RuleBase" id="RU003355"/>
    </source>
</evidence>
<dbReference type="PROSITE" id="PS00138">
    <property type="entry name" value="SUBTILASE_SER"/>
    <property type="match status" value="1"/>
</dbReference>
<dbReference type="CDD" id="cd00146">
    <property type="entry name" value="PKD"/>
    <property type="match status" value="1"/>
</dbReference>
<dbReference type="PROSITE" id="PS50093">
    <property type="entry name" value="PKD"/>
    <property type="match status" value="1"/>
</dbReference>
<dbReference type="PROSITE" id="PS00136">
    <property type="entry name" value="SUBTILASE_ASP"/>
    <property type="match status" value="1"/>
</dbReference>
<dbReference type="RefSeq" id="WP_190761988.1">
    <property type="nucleotide sequence ID" value="NZ_JACXLD010000001.1"/>
</dbReference>
<keyword evidence="9" id="KW-1185">Reference proteome</keyword>
<dbReference type="SUPFAM" id="SSF52743">
    <property type="entry name" value="Subtilisin-like"/>
    <property type="match status" value="1"/>
</dbReference>
<dbReference type="PANTHER" id="PTHR43806:SF58">
    <property type="entry name" value="ALKALINE PROTEASE 1-RELATED"/>
    <property type="match status" value="1"/>
</dbReference>
<dbReference type="InterPro" id="IPR034193">
    <property type="entry name" value="PCSK9_ProteinaseK-like"/>
</dbReference>
<sequence length="602" mass="60449">MRFLVNGVLAGIVSLGLSACGGGGGGESSLAASSDEPASFSSQGVGEPIDGQYIVLFNKLSTPDLLGLGLTEQVQAILEGVGGNVLGVFEHAITGVVAQLSPEAAALLAANPLVDLVEQDRVAGLRATQNNAPWGLDRIDQTNLPLDGSYRYNGTGAGSHIYVLDTGINSTHSEFAGRVGTSRNFVSSGLLFGSVDAADYEDCNGHGSHVAGIAAGSTYGVAKGATVHGLRVMGCNGSGSTSTIIAGLDWLVANHQTPAVANMSIGGGNSTALDQAVRNAVNAGITVVVAAGNDNADACTGSPNRVAEAITVGATTNTDSRASYSNHGSCVDIMAPGSSIVSAWYTGNNATANASGTSMAAPAVAGVAAVFLGGQQVSPADVFDGVLAAGTSGKLSALSGSPNLLLQVAEGEPGAPLASFTQDCADLSCSFDASAASAGAGIASYAWNFGDGQSASGAVVSHNYADYGSYNVTLTITDFDGAQDGEQQVVILTAPSAGPCPECEQSSGTLNNGGQVYVPGSAGFASNGGQFRAYLEGASGTDFDLYLEKLGGFIFQSWSSVASSATDSASEEISYTGSAGQYRWRVKSYSGSGEYLLYTDNP</sequence>
<dbReference type="SMART" id="SM00089">
    <property type="entry name" value="PKD"/>
    <property type="match status" value="1"/>
</dbReference>
<dbReference type="PANTHER" id="PTHR43806">
    <property type="entry name" value="PEPTIDASE S8"/>
    <property type="match status" value="1"/>
</dbReference>
<dbReference type="FunFam" id="3.40.50.200:FF:000014">
    <property type="entry name" value="Proteinase K"/>
    <property type="match status" value="1"/>
</dbReference>
<dbReference type="PROSITE" id="PS00137">
    <property type="entry name" value="SUBTILASE_HIS"/>
    <property type="match status" value="1"/>
</dbReference>
<dbReference type="InterPro" id="IPR037045">
    <property type="entry name" value="S8pro/Inhibitor_I9_sf"/>
</dbReference>
<dbReference type="InterPro" id="IPR035986">
    <property type="entry name" value="PKD_dom_sf"/>
</dbReference>
<dbReference type="InterPro" id="IPR000209">
    <property type="entry name" value="Peptidase_S8/S53_dom"/>
</dbReference>
<accession>A0A927BZ85</accession>
<evidence type="ECO:0000256" key="5">
    <source>
        <dbReference type="PROSITE-ProRule" id="PRU01240"/>
    </source>
</evidence>
<keyword evidence="3 5" id="KW-0378">Hydrolase</keyword>
<feature type="active site" description="Charge relay system" evidence="5">
    <location>
        <position position="358"/>
    </location>
</feature>
<dbReference type="Pfam" id="PF00082">
    <property type="entry name" value="Peptidase_S8"/>
    <property type="match status" value="1"/>
</dbReference>
<evidence type="ECO:0000313" key="9">
    <source>
        <dbReference type="Proteomes" id="UP000610558"/>
    </source>
</evidence>
<dbReference type="GO" id="GO:0004252">
    <property type="term" value="F:serine-type endopeptidase activity"/>
    <property type="evidence" value="ECO:0007669"/>
    <property type="project" value="UniProtKB-UniRule"/>
</dbReference>
<dbReference type="EMBL" id="JACXLD010000001">
    <property type="protein sequence ID" value="MBD2857769.1"/>
    <property type="molecule type" value="Genomic_DNA"/>
</dbReference>
<dbReference type="Gene3D" id="3.30.70.80">
    <property type="entry name" value="Peptidase S8 propeptide/proteinase inhibitor I9"/>
    <property type="match status" value="1"/>
</dbReference>
<feature type="active site" description="Charge relay system" evidence="5">
    <location>
        <position position="206"/>
    </location>
</feature>
<feature type="active site" description="Charge relay system" evidence="5">
    <location>
        <position position="165"/>
    </location>
</feature>
<reference evidence="8" key="1">
    <citation type="submission" date="2020-09" db="EMBL/GenBank/DDBJ databases">
        <authorList>
            <person name="Yoon J.-W."/>
        </authorList>
    </citation>
    <scope>NUCLEOTIDE SEQUENCE</scope>
    <source>
        <strain evidence="8">KMU-158</strain>
    </source>
</reference>
<evidence type="ECO:0000259" key="7">
    <source>
        <dbReference type="PROSITE" id="PS50093"/>
    </source>
</evidence>
<organism evidence="8 9">
    <name type="scientific">Spongiibacter pelagi</name>
    <dbReference type="NCBI Taxonomy" id="2760804"/>
    <lineage>
        <taxon>Bacteria</taxon>
        <taxon>Pseudomonadati</taxon>
        <taxon>Pseudomonadota</taxon>
        <taxon>Gammaproteobacteria</taxon>
        <taxon>Cellvibrionales</taxon>
        <taxon>Spongiibacteraceae</taxon>
        <taxon>Spongiibacter</taxon>
    </lineage>
</organism>
<dbReference type="Gene3D" id="2.60.40.10">
    <property type="entry name" value="Immunoglobulins"/>
    <property type="match status" value="1"/>
</dbReference>
<dbReference type="AlphaFoldDB" id="A0A927BZ85"/>
<evidence type="ECO:0000256" key="2">
    <source>
        <dbReference type="ARBA" id="ARBA00022670"/>
    </source>
</evidence>
<proteinExistence type="inferred from homology"/>